<proteinExistence type="predicted"/>
<keyword evidence="1" id="KW-1133">Transmembrane helix</keyword>
<dbReference type="KEGG" id="mste:MSTE_03783"/>
<dbReference type="EMBL" id="AP018165">
    <property type="protein sequence ID" value="BAX99081.1"/>
    <property type="molecule type" value="Genomic_DNA"/>
</dbReference>
<feature type="transmembrane region" description="Helical" evidence="1">
    <location>
        <begin position="43"/>
        <end position="72"/>
    </location>
</feature>
<evidence type="ECO:0000313" key="2">
    <source>
        <dbReference type="EMBL" id="BAX99081.1"/>
    </source>
</evidence>
<reference evidence="2 3" key="2">
    <citation type="journal article" date="2017" name="Int. J. Syst. Evol. Microbiol.">
        <title>Mycobacterium stephanolepidis sp. nov., a rapidly growing species related to Mycobacterium chelonae, isolated from marine teleost fish, Stephanolepis cirrhifer.</title>
        <authorList>
            <person name="Fukano H."/>
            <person name="Wada S."/>
            <person name="Kurata O."/>
            <person name="Katayama K."/>
            <person name="Fujiwara N."/>
            <person name="Hoshino Y."/>
        </authorList>
    </citation>
    <scope>NUCLEOTIDE SEQUENCE [LARGE SCALE GENOMIC DNA]</scope>
    <source>
        <strain evidence="2 3">NJB0901</strain>
    </source>
</reference>
<reference evidence="3" key="1">
    <citation type="journal article" date="2017" name="Genome Announc.">
        <title>Complete Genome Sequence of Mycobacterium stephanolepidis.</title>
        <authorList>
            <person name="Fukano H."/>
            <person name="Yoshida M."/>
            <person name="Katayama Y."/>
            <person name="Omatsu T."/>
            <person name="Mizutani T."/>
            <person name="Kurata O."/>
            <person name="Wada S."/>
            <person name="Hoshino Y."/>
        </authorList>
    </citation>
    <scope>NUCLEOTIDE SEQUENCE [LARGE SCALE GENOMIC DNA]</scope>
    <source>
        <strain evidence="3">NJB0901</strain>
    </source>
</reference>
<organism evidence="2 3">
    <name type="scientific">[Mycobacterium] stephanolepidis</name>
    <dbReference type="NCBI Taxonomy" id="1520670"/>
    <lineage>
        <taxon>Bacteria</taxon>
        <taxon>Bacillati</taxon>
        <taxon>Actinomycetota</taxon>
        <taxon>Actinomycetes</taxon>
        <taxon>Mycobacteriales</taxon>
        <taxon>Mycobacteriaceae</taxon>
        <taxon>Mycobacteroides</taxon>
    </lineage>
</organism>
<sequence length="75" mass="7686">MARPVRGDGSAADRRCRVVALVATTELADAVAPFVGAVSWPAWIWGALVGLGLIAAGIGAAAISLGPVLLWFDRD</sequence>
<evidence type="ECO:0000256" key="1">
    <source>
        <dbReference type="SAM" id="Phobius"/>
    </source>
</evidence>
<dbReference type="AlphaFoldDB" id="A0A1Z4F1K5"/>
<keyword evidence="1" id="KW-0472">Membrane</keyword>
<name>A0A1Z4F1K5_9MYCO</name>
<keyword evidence="3" id="KW-1185">Reference proteome</keyword>
<keyword evidence="1" id="KW-0812">Transmembrane</keyword>
<accession>A0A1Z4F1K5</accession>
<dbReference type="Proteomes" id="UP000217954">
    <property type="component" value="Chromosome"/>
</dbReference>
<evidence type="ECO:0000313" key="3">
    <source>
        <dbReference type="Proteomes" id="UP000217954"/>
    </source>
</evidence>
<gene>
    <name evidence="2" type="ORF">MSTE_03783</name>
</gene>
<protein>
    <submittedName>
        <fullName evidence="2">Uncharacterized protein</fullName>
    </submittedName>
</protein>